<feature type="region of interest" description="Disordered" evidence="1">
    <location>
        <begin position="1"/>
        <end position="105"/>
    </location>
</feature>
<dbReference type="Proteomes" id="UP000054563">
    <property type="component" value="Unassembled WGS sequence"/>
</dbReference>
<evidence type="ECO:0000256" key="1">
    <source>
        <dbReference type="SAM" id="MobiDB-lite"/>
    </source>
</evidence>
<evidence type="ECO:0000313" key="2">
    <source>
        <dbReference type="EMBL" id="KMU84769.1"/>
    </source>
</evidence>
<organism evidence="2 3">
    <name type="scientific">Coccidioides immitis H538.4</name>
    <dbReference type="NCBI Taxonomy" id="396776"/>
    <lineage>
        <taxon>Eukaryota</taxon>
        <taxon>Fungi</taxon>
        <taxon>Dikarya</taxon>
        <taxon>Ascomycota</taxon>
        <taxon>Pezizomycotina</taxon>
        <taxon>Eurotiomycetes</taxon>
        <taxon>Eurotiomycetidae</taxon>
        <taxon>Onygenales</taxon>
        <taxon>Onygenaceae</taxon>
        <taxon>Coccidioides</taxon>
    </lineage>
</organism>
<proteinExistence type="predicted"/>
<dbReference type="VEuPathDB" id="FungiDB:CIHG_02552"/>
<dbReference type="STRING" id="396776.A0A0J8RLF3"/>
<dbReference type="AlphaFoldDB" id="A0A0J8RLF3"/>
<feature type="compositionally biased region" description="Low complexity" evidence="1">
    <location>
        <begin position="13"/>
        <end position="25"/>
    </location>
</feature>
<evidence type="ECO:0000313" key="3">
    <source>
        <dbReference type="Proteomes" id="UP000054563"/>
    </source>
</evidence>
<reference evidence="3" key="1">
    <citation type="journal article" date="2010" name="Genome Res.">
        <title>Population genomic sequencing of Coccidioides fungi reveals recent hybridization and transposon control.</title>
        <authorList>
            <person name="Neafsey D.E."/>
            <person name="Barker B.M."/>
            <person name="Sharpton T.J."/>
            <person name="Stajich J.E."/>
            <person name="Park D.J."/>
            <person name="Whiston E."/>
            <person name="Hung C.-Y."/>
            <person name="McMahan C."/>
            <person name="White J."/>
            <person name="Sykes S."/>
            <person name="Heiman D."/>
            <person name="Young S."/>
            <person name="Zeng Q."/>
            <person name="Abouelleil A."/>
            <person name="Aftuck L."/>
            <person name="Bessette D."/>
            <person name="Brown A."/>
            <person name="FitzGerald M."/>
            <person name="Lui A."/>
            <person name="Macdonald J.P."/>
            <person name="Priest M."/>
            <person name="Orbach M.J."/>
            <person name="Galgiani J.N."/>
            <person name="Kirkland T.N."/>
            <person name="Cole G.T."/>
            <person name="Birren B.W."/>
            <person name="Henn M.R."/>
            <person name="Taylor J.W."/>
            <person name="Rounsley S.D."/>
        </authorList>
    </citation>
    <scope>NUCLEOTIDE SEQUENCE [LARGE SCALE GENOMIC DNA]</scope>
    <source>
        <strain evidence="3">H538.4</strain>
    </source>
</reference>
<accession>A0A0J8RLF3</accession>
<name>A0A0J8RLF3_COCIT</name>
<sequence length="105" mass="11396">MAYQDNVPQRFTSSASQTPSVSQSQMQYSSGFQLGTQQNQIPLRRSPSYQSGDDASYCQPTSLGNGAYQDQSGRAGDSTNYNRGGSQSTHGSRHSQIPWAVLNTL</sequence>
<gene>
    <name evidence="2" type="ORF">CIHG_02552</name>
</gene>
<feature type="compositionally biased region" description="Polar residues" evidence="1">
    <location>
        <begin position="26"/>
        <end position="90"/>
    </location>
</feature>
<protein>
    <submittedName>
        <fullName evidence="2">Uncharacterized protein</fullName>
    </submittedName>
</protein>
<feature type="compositionally biased region" description="Polar residues" evidence="1">
    <location>
        <begin position="1"/>
        <end position="12"/>
    </location>
</feature>
<dbReference type="EMBL" id="DS016986">
    <property type="protein sequence ID" value="KMU84769.1"/>
    <property type="molecule type" value="Genomic_DNA"/>
</dbReference>